<dbReference type="AlphaFoldDB" id="A0A2Z6MUQ1"/>
<feature type="chain" id="PRO_5016407115" evidence="1">
    <location>
        <begin position="17"/>
        <end position="90"/>
    </location>
</feature>
<sequence length="90" mass="9957">MDWILACQLFISSVDSRNLLMTLACASCETIGYCPFPRGQFCVCMFTFSGIPQSIVTTGSMCVTYCIYALSTFYVQCHMNFSPSILDTGC</sequence>
<dbReference type="Proteomes" id="UP000242715">
    <property type="component" value="Unassembled WGS sequence"/>
</dbReference>
<dbReference type="EMBL" id="DF973355">
    <property type="protein sequence ID" value="GAU27495.1"/>
    <property type="molecule type" value="Genomic_DNA"/>
</dbReference>
<keyword evidence="1" id="KW-0732">Signal</keyword>
<keyword evidence="3" id="KW-1185">Reference proteome</keyword>
<reference evidence="3" key="1">
    <citation type="journal article" date="2017" name="Front. Plant Sci.">
        <title>Climate Clever Clovers: New Paradigm to Reduce the Environmental Footprint of Ruminants by Breeding Low Methanogenic Forages Utilizing Haplotype Variation.</title>
        <authorList>
            <person name="Kaur P."/>
            <person name="Appels R."/>
            <person name="Bayer P.E."/>
            <person name="Keeble-Gagnere G."/>
            <person name="Wang J."/>
            <person name="Hirakawa H."/>
            <person name="Shirasawa K."/>
            <person name="Vercoe P."/>
            <person name="Stefanova K."/>
            <person name="Durmic Z."/>
            <person name="Nichols P."/>
            <person name="Revell C."/>
            <person name="Isobe S.N."/>
            <person name="Edwards D."/>
            <person name="Erskine W."/>
        </authorList>
    </citation>
    <scope>NUCLEOTIDE SEQUENCE [LARGE SCALE GENOMIC DNA]</scope>
    <source>
        <strain evidence="3">cv. Daliak</strain>
    </source>
</reference>
<accession>A0A2Z6MUQ1</accession>
<feature type="signal peptide" evidence="1">
    <location>
        <begin position="1"/>
        <end position="16"/>
    </location>
</feature>
<evidence type="ECO:0000256" key="1">
    <source>
        <dbReference type="SAM" id="SignalP"/>
    </source>
</evidence>
<organism evidence="2 3">
    <name type="scientific">Trifolium subterraneum</name>
    <name type="common">Subterranean clover</name>
    <dbReference type="NCBI Taxonomy" id="3900"/>
    <lineage>
        <taxon>Eukaryota</taxon>
        <taxon>Viridiplantae</taxon>
        <taxon>Streptophyta</taxon>
        <taxon>Embryophyta</taxon>
        <taxon>Tracheophyta</taxon>
        <taxon>Spermatophyta</taxon>
        <taxon>Magnoliopsida</taxon>
        <taxon>eudicotyledons</taxon>
        <taxon>Gunneridae</taxon>
        <taxon>Pentapetalae</taxon>
        <taxon>rosids</taxon>
        <taxon>fabids</taxon>
        <taxon>Fabales</taxon>
        <taxon>Fabaceae</taxon>
        <taxon>Papilionoideae</taxon>
        <taxon>50 kb inversion clade</taxon>
        <taxon>NPAAA clade</taxon>
        <taxon>Hologalegina</taxon>
        <taxon>IRL clade</taxon>
        <taxon>Trifolieae</taxon>
        <taxon>Trifolium</taxon>
    </lineage>
</organism>
<protein>
    <submittedName>
        <fullName evidence="2">Uncharacterized protein</fullName>
    </submittedName>
</protein>
<evidence type="ECO:0000313" key="3">
    <source>
        <dbReference type="Proteomes" id="UP000242715"/>
    </source>
</evidence>
<evidence type="ECO:0000313" key="2">
    <source>
        <dbReference type="EMBL" id="GAU27495.1"/>
    </source>
</evidence>
<gene>
    <name evidence="2" type="ORF">TSUD_14750</name>
</gene>
<proteinExistence type="predicted"/>
<name>A0A2Z6MUQ1_TRISU</name>